<protein>
    <submittedName>
        <fullName evidence="4">ABC transporter ATP-binding component</fullName>
    </submittedName>
</protein>
<dbReference type="FunFam" id="3.40.50.300:FF:000011">
    <property type="entry name" value="Putative ABC transporter ATP-binding component"/>
    <property type="match status" value="1"/>
</dbReference>
<dbReference type="AlphaFoldDB" id="A0A0R1VCZ7"/>
<reference evidence="4 5" key="1">
    <citation type="journal article" date="2015" name="Genome Announc.">
        <title>Expanding the biotechnology potential of lactobacilli through comparative genomics of 213 strains and associated genera.</title>
        <authorList>
            <person name="Sun Z."/>
            <person name="Harris H.M."/>
            <person name="McCann A."/>
            <person name="Guo C."/>
            <person name="Argimon S."/>
            <person name="Zhang W."/>
            <person name="Yang X."/>
            <person name="Jeffery I.B."/>
            <person name="Cooney J.C."/>
            <person name="Kagawa T.F."/>
            <person name="Liu W."/>
            <person name="Song Y."/>
            <person name="Salvetti E."/>
            <person name="Wrobel A."/>
            <person name="Rasinkangas P."/>
            <person name="Parkhill J."/>
            <person name="Rea M.C."/>
            <person name="O'Sullivan O."/>
            <person name="Ritari J."/>
            <person name="Douillard F.P."/>
            <person name="Paul Ross R."/>
            <person name="Yang R."/>
            <person name="Briner A.E."/>
            <person name="Felis G.E."/>
            <person name="de Vos W.M."/>
            <person name="Barrangou R."/>
            <person name="Klaenhammer T.R."/>
            <person name="Caufield P.W."/>
            <person name="Cui Y."/>
            <person name="Zhang H."/>
            <person name="O'Toole P.W."/>
        </authorList>
    </citation>
    <scope>NUCLEOTIDE SEQUENCE [LARGE SCALE GENOMIC DNA]</scope>
    <source>
        <strain evidence="4 5">DSM 16045</strain>
    </source>
</reference>
<gene>
    <name evidence="4" type="ORF">FC60_GL001111</name>
</gene>
<dbReference type="InterPro" id="IPR051309">
    <property type="entry name" value="ABCF_ATPase"/>
</dbReference>
<dbReference type="PATRIC" id="fig|1423749.3.peg.1134"/>
<dbReference type="GO" id="GO:0016887">
    <property type="term" value="F:ATP hydrolysis activity"/>
    <property type="evidence" value="ECO:0007669"/>
    <property type="project" value="InterPro"/>
</dbReference>
<dbReference type="InterPro" id="IPR027417">
    <property type="entry name" value="P-loop_NTPase"/>
</dbReference>
<dbReference type="PROSITE" id="PS50893">
    <property type="entry name" value="ABC_TRANSPORTER_2"/>
    <property type="match status" value="2"/>
</dbReference>
<dbReference type="GO" id="GO:0005524">
    <property type="term" value="F:ATP binding"/>
    <property type="evidence" value="ECO:0007669"/>
    <property type="project" value="UniProtKB-KW"/>
</dbReference>
<dbReference type="PANTHER" id="PTHR42855:SF2">
    <property type="entry name" value="DRUG RESISTANCE ABC TRANSPORTER,ATP-BINDING PROTEIN"/>
    <property type="match status" value="1"/>
</dbReference>
<dbReference type="InterPro" id="IPR003593">
    <property type="entry name" value="AAA+_ATPase"/>
</dbReference>
<evidence type="ECO:0000256" key="1">
    <source>
        <dbReference type="ARBA" id="ARBA00022741"/>
    </source>
</evidence>
<evidence type="ECO:0000313" key="4">
    <source>
        <dbReference type="EMBL" id="KRM03330.1"/>
    </source>
</evidence>
<proteinExistence type="predicted"/>
<keyword evidence="2 4" id="KW-0067">ATP-binding</keyword>
<dbReference type="RefSeq" id="WP_056936722.1">
    <property type="nucleotide sequence ID" value="NZ_AZFN01000003.1"/>
</dbReference>
<evidence type="ECO:0000313" key="5">
    <source>
        <dbReference type="Proteomes" id="UP000051739"/>
    </source>
</evidence>
<comment type="caution">
    <text evidence="4">The sequence shown here is derived from an EMBL/GenBank/DDBJ whole genome shotgun (WGS) entry which is preliminary data.</text>
</comment>
<accession>A0A0R1VCZ7</accession>
<evidence type="ECO:0000259" key="3">
    <source>
        <dbReference type="PROSITE" id="PS50893"/>
    </source>
</evidence>
<dbReference type="InterPro" id="IPR032781">
    <property type="entry name" value="ABC_tran_Xtn"/>
</dbReference>
<feature type="domain" description="ABC transporter" evidence="3">
    <location>
        <begin position="322"/>
        <end position="520"/>
    </location>
</feature>
<dbReference type="Proteomes" id="UP000051739">
    <property type="component" value="Unassembled WGS sequence"/>
</dbReference>
<evidence type="ECO:0000256" key="2">
    <source>
        <dbReference type="ARBA" id="ARBA00022840"/>
    </source>
</evidence>
<dbReference type="InterPro" id="IPR003439">
    <property type="entry name" value="ABC_transporter-like_ATP-bd"/>
</dbReference>
<keyword evidence="1" id="KW-0547">Nucleotide-binding</keyword>
<dbReference type="Gene3D" id="3.40.50.300">
    <property type="entry name" value="P-loop containing nucleotide triphosphate hydrolases"/>
    <property type="match status" value="2"/>
</dbReference>
<dbReference type="InterPro" id="IPR017871">
    <property type="entry name" value="ABC_transporter-like_CS"/>
</dbReference>
<dbReference type="SUPFAM" id="SSF52540">
    <property type="entry name" value="P-loop containing nucleoside triphosphate hydrolases"/>
    <property type="match status" value="2"/>
</dbReference>
<dbReference type="SMART" id="SM00382">
    <property type="entry name" value="AAA"/>
    <property type="match status" value="2"/>
</dbReference>
<dbReference type="PROSITE" id="PS00211">
    <property type="entry name" value="ABC_TRANSPORTER_1"/>
    <property type="match status" value="1"/>
</dbReference>
<dbReference type="CDD" id="cd03221">
    <property type="entry name" value="ABCF_EF-3"/>
    <property type="match status" value="2"/>
</dbReference>
<name>A0A0R1VCZ7_9LACO</name>
<organism evidence="4 5">
    <name type="scientific">Limosilactobacillus gastricus DSM 16045</name>
    <dbReference type="NCBI Taxonomy" id="1423749"/>
    <lineage>
        <taxon>Bacteria</taxon>
        <taxon>Bacillati</taxon>
        <taxon>Bacillota</taxon>
        <taxon>Bacilli</taxon>
        <taxon>Lactobacillales</taxon>
        <taxon>Lactobacillaceae</taxon>
        <taxon>Limosilactobacillus</taxon>
    </lineage>
</organism>
<dbReference type="Pfam" id="PF12848">
    <property type="entry name" value="ABC_tran_Xtn"/>
    <property type="match status" value="1"/>
</dbReference>
<sequence length="521" mass="58271">MAVLDVNGLTMSYADKKLYDQASFQLERGEHMGIVGENGAGKSTLIKILIGKVLPVAGKITWQKNLKIGYLDQYVDIKAGMTLIEFLQTAFQDLYAKNDQMNQLYADYVEKLDDHLLNQAGQLQADLDAHHFYEIDTQIERVMTGLGLIELGRDHIVAEMSGGQRSKIILAKMLLEEPDVILLDEPTNYLDTAHIEWLIEYLSNYDGAAMIISHDYDFLERVTNTICDVAFGKIIKYRGSFQQAMRQKAERQALQAREYEKQQEVIDKAQRFIRKNKAGSKSTMAKSREKMLARMDRIDPPSDNVQASFNFPYENTGSANALRVENLSAGYQRPLLAPVTFSISSGEKILFSGFNGVGKSTLIKTILGEIPALGGTASFSPSTIVNYFDQDLIWDDPSLSPLQTLQNLFPTMLPKTIRQRLARAGINATNTMKPLQLLSGGEQTKVKLAILELTPANFLILDEPTNHLDEPTKAALKQALQSFKGSLILVSHEQSFTNGWFDKVLNVEKLSLKGEKHAKNN</sequence>
<keyword evidence="5" id="KW-1185">Reference proteome</keyword>
<feature type="domain" description="ABC transporter" evidence="3">
    <location>
        <begin position="4"/>
        <end position="256"/>
    </location>
</feature>
<dbReference type="EMBL" id="AZFN01000003">
    <property type="protein sequence ID" value="KRM03330.1"/>
    <property type="molecule type" value="Genomic_DNA"/>
</dbReference>
<dbReference type="Pfam" id="PF00005">
    <property type="entry name" value="ABC_tran"/>
    <property type="match status" value="2"/>
</dbReference>
<dbReference type="PANTHER" id="PTHR42855">
    <property type="entry name" value="ABC TRANSPORTER ATP-BINDING SUBUNIT"/>
    <property type="match status" value="1"/>
</dbReference>